<dbReference type="AlphaFoldDB" id="X5DKT9"/>
<dbReference type="KEGG" id="cgy:CGLY_06415"/>
<name>X5DKT9_9CORY</name>
<proteinExistence type="predicted"/>
<dbReference type="OrthoDB" id="4412347at2"/>
<feature type="region of interest" description="Disordered" evidence="1">
    <location>
        <begin position="1"/>
        <end position="53"/>
    </location>
</feature>
<evidence type="ECO:0000313" key="3">
    <source>
        <dbReference type="Proteomes" id="UP000023703"/>
    </source>
</evidence>
<dbReference type="RefSeq" id="WP_158407376.1">
    <property type="nucleotide sequence ID" value="NZ_CP006842.1"/>
</dbReference>
<dbReference type="STRING" id="1404245.CGLY_06415"/>
<evidence type="ECO:0000256" key="1">
    <source>
        <dbReference type="SAM" id="MobiDB-lite"/>
    </source>
</evidence>
<dbReference type="Proteomes" id="UP000023703">
    <property type="component" value="Chromosome"/>
</dbReference>
<organism evidence="2 3">
    <name type="scientific">Corynebacterium glyciniphilum AJ 3170</name>
    <dbReference type="NCBI Taxonomy" id="1404245"/>
    <lineage>
        <taxon>Bacteria</taxon>
        <taxon>Bacillati</taxon>
        <taxon>Actinomycetota</taxon>
        <taxon>Actinomycetes</taxon>
        <taxon>Mycobacteriales</taxon>
        <taxon>Corynebacteriaceae</taxon>
        <taxon>Corynebacterium</taxon>
    </lineage>
</organism>
<evidence type="ECO:0000313" key="2">
    <source>
        <dbReference type="EMBL" id="AHW63728.1"/>
    </source>
</evidence>
<sequence length="53" mass="6010">MRRPAETCGYYDDNGNPIWFDKETGETSPRYYDDNGNPTMEPPGTKIAPGRAR</sequence>
<dbReference type="eggNOG" id="ENOG5031QKC">
    <property type="taxonomic scope" value="Bacteria"/>
</dbReference>
<dbReference type="EMBL" id="CP006842">
    <property type="protein sequence ID" value="AHW63728.1"/>
    <property type="molecule type" value="Genomic_DNA"/>
</dbReference>
<reference evidence="2 3" key="1">
    <citation type="journal article" date="2015" name="Int. J. Syst. Evol. Microbiol.">
        <title>Revisiting Corynebacterium glyciniphilum (ex Kubota et al., 1972) sp. nov., nom. rev., isolated from putrefied banana.</title>
        <authorList>
            <person name="Al-Dilaimi A."/>
            <person name="Bednarz H."/>
            <person name="Lomker A."/>
            <person name="Niehaus K."/>
            <person name="Kalinowski J."/>
            <person name="Ruckert C."/>
        </authorList>
    </citation>
    <scope>NUCLEOTIDE SEQUENCE [LARGE SCALE GENOMIC DNA]</scope>
    <source>
        <strain evidence="2">AJ 3170</strain>
    </source>
</reference>
<dbReference type="HOGENOM" id="CLU_3060595_0_0_11"/>
<keyword evidence="3" id="KW-1185">Reference proteome</keyword>
<accession>X5DKT9</accession>
<gene>
    <name evidence="2" type="ORF">CGLY_06415</name>
</gene>
<protein>
    <submittedName>
        <fullName evidence="2">Uncharacterized protein</fullName>
    </submittedName>
</protein>